<evidence type="ECO:0008006" key="3">
    <source>
        <dbReference type="Google" id="ProtNLM"/>
    </source>
</evidence>
<comment type="caution">
    <text evidence="1">The sequence shown here is derived from an EMBL/GenBank/DDBJ whole genome shotgun (WGS) entry which is preliminary data.</text>
</comment>
<accession>A0A4U5J986</accession>
<dbReference type="PANTHER" id="PTHR42928">
    <property type="entry name" value="TRICARBOXYLATE-BINDING PROTEIN"/>
    <property type="match status" value="1"/>
</dbReference>
<gene>
    <name evidence="1" type="ORF">DM868_11790</name>
</gene>
<organism evidence="1 2">
    <name type="scientific">Natronomonas salsuginis</name>
    <dbReference type="NCBI Taxonomy" id="2217661"/>
    <lineage>
        <taxon>Archaea</taxon>
        <taxon>Methanobacteriati</taxon>
        <taxon>Methanobacteriota</taxon>
        <taxon>Stenosarchaea group</taxon>
        <taxon>Halobacteria</taxon>
        <taxon>Halobacteriales</taxon>
        <taxon>Natronomonadaceae</taxon>
        <taxon>Natronomonas</taxon>
    </lineage>
</organism>
<keyword evidence="2" id="KW-1185">Reference proteome</keyword>
<proteinExistence type="predicted"/>
<dbReference type="EMBL" id="QKNX01000005">
    <property type="protein sequence ID" value="TKR25045.1"/>
    <property type="molecule type" value="Genomic_DNA"/>
</dbReference>
<evidence type="ECO:0000313" key="2">
    <source>
        <dbReference type="Proteomes" id="UP000308037"/>
    </source>
</evidence>
<dbReference type="Gene3D" id="3.40.190.10">
    <property type="entry name" value="Periplasmic binding protein-like II"/>
    <property type="match status" value="1"/>
</dbReference>
<dbReference type="Proteomes" id="UP000308037">
    <property type="component" value="Unassembled WGS sequence"/>
</dbReference>
<name>A0A4U5J986_9EURY</name>
<dbReference type="SUPFAM" id="SSF53850">
    <property type="entry name" value="Periplasmic binding protein-like II"/>
    <property type="match status" value="1"/>
</dbReference>
<dbReference type="Gene3D" id="3.40.190.150">
    <property type="entry name" value="Bordetella uptake gene, domain 1"/>
    <property type="match status" value="1"/>
</dbReference>
<sequence>MILHVMRRRNAIKKSALVGATVFGLSGCVTGDTGSEGEEFPTSTIQSIIPYEPGGGVDVLGRKVNEYYADELGVTIEAENIPGAASLNGLGQLATSDSDGYKFAYSNIPGPALAFKVEDPPFDITDVEGLAGYSGTSVVIVTNPEDDVEGYSDLVDRYKTGEFSTIGGADLDVTHLIPLFMRDAHGLDFEQFVGYDGGAPAVQAVASGEIDAALTSEPGAAASVEEGLVDPVAHTYSEGGTLLTEVPTVTEEGYENIDNVGRVVGVALLPSGVPEERISILENAMENAIDDDELIDWMDNAGGWIEFLSGDEVTDMWMDIHESVNEIVDVDDLK</sequence>
<dbReference type="PROSITE" id="PS51257">
    <property type="entry name" value="PROKAR_LIPOPROTEIN"/>
    <property type="match status" value="1"/>
</dbReference>
<dbReference type="Pfam" id="PF03401">
    <property type="entry name" value="TctC"/>
    <property type="match status" value="1"/>
</dbReference>
<protein>
    <recommendedName>
        <fullName evidence="3">Tripartite tricarboxylate transporter substrate binding protein</fullName>
    </recommendedName>
</protein>
<reference evidence="1 2" key="1">
    <citation type="submission" date="2019-04" db="EMBL/GenBank/DDBJ databases">
        <title>Natronomonas sp. F20-122 a newhaloarchaeon isolated from a saline saltern of Isla Bacuta, Huelva, Spain.</title>
        <authorList>
            <person name="Duran-Viseras A."/>
            <person name="Sanchez-Porro C."/>
            <person name="Ventosa A."/>
        </authorList>
    </citation>
    <scope>NUCLEOTIDE SEQUENCE [LARGE SCALE GENOMIC DNA]</scope>
    <source>
        <strain evidence="1 2">F20-122</strain>
    </source>
</reference>
<dbReference type="InterPro" id="IPR005064">
    <property type="entry name" value="BUG"/>
</dbReference>
<dbReference type="PANTHER" id="PTHR42928:SF5">
    <property type="entry name" value="BLR1237 PROTEIN"/>
    <property type="match status" value="1"/>
</dbReference>
<dbReference type="AlphaFoldDB" id="A0A4U5J986"/>
<evidence type="ECO:0000313" key="1">
    <source>
        <dbReference type="EMBL" id="TKR25045.1"/>
    </source>
</evidence>
<dbReference type="InterPro" id="IPR042100">
    <property type="entry name" value="Bug_dom1"/>
</dbReference>